<dbReference type="KEGG" id="pbf:CFX0092_A3248"/>
<gene>
    <name evidence="1" type="ORF">CFX0092_A3248</name>
</gene>
<accession>A0A160T4S6</accession>
<dbReference type="AlphaFoldDB" id="A0A160T4S6"/>
<protein>
    <submittedName>
        <fullName evidence="1">Uncharacterized protein</fullName>
    </submittedName>
</protein>
<name>A0A160T4S6_9CHLR</name>
<keyword evidence="2" id="KW-1185">Reference proteome</keyword>
<organism evidence="1 2">
    <name type="scientific">Candidatus Promineifilum breve</name>
    <dbReference type="NCBI Taxonomy" id="1806508"/>
    <lineage>
        <taxon>Bacteria</taxon>
        <taxon>Bacillati</taxon>
        <taxon>Chloroflexota</taxon>
        <taxon>Ardenticatenia</taxon>
        <taxon>Candidatus Promineifilales</taxon>
        <taxon>Candidatus Promineifilaceae</taxon>
        <taxon>Candidatus Promineifilum</taxon>
    </lineage>
</organism>
<proteinExistence type="predicted"/>
<reference evidence="1" key="1">
    <citation type="submission" date="2016-01" db="EMBL/GenBank/DDBJ databases">
        <authorList>
            <person name="Mcilroy J.S."/>
            <person name="Karst M S."/>
            <person name="Albertsen M."/>
        </authorList>
    </citation>
    <scope>NUCLEOTIDE SEQUENCE</scope>
    <source>
        <strain evidence="1">Cfx-K</strain>
    </source>
</reference>
<evidence type="ECO:0000313" key="2">
    <source>
        <dbReference type="Proteomes" id="UP000215027"/>
    </source>
</evidence>
<sequence length="131" mass="14402">MGELGRMLAVRERETYAGYCIVEPGKREAVIAFTANAEEAGQRYLQGQPYEGLVRVETADYPLALLEANLRDEINRIINLGFNGVGGGVDECQNRIVISVPSIAEVEAALQTADSPLPDYVEFLEEIIVEE</sequence>
<dbReference type="Proteomes" id="UP000215027">
    <property type="component" value="Chromosome I"/>
</dbReference>
<dbReference type="EMBL" id="LN890655">
    <property type="protein sequence ID" value="CUS05126.2"/>
    <property type="molecule type" value="Genomic_DNA"/>
</dbReference>
<evidence type="ECO:0000313" key="1">
    <source>
        <dbReference type="EMBL" id="CUS05126.2"/>
    </source>
</evidence>